<evidence type="ECO:0000256" key="1">
    <source>
        <dbReference type="SAM" id="MobiDB-lite"/>
    </source>
</evidence>
<name>A0A6J5MP37_9CAUD</name>
<organism evidence="2">
    <name type="scientific">uncultured Caudovirales phage</name>
    <dbReference type="NCBI Taxonomy" id="2100421"/>
    <lineage>
        <taxon>Viruses</taxon>
        <taxon>Duplodnaviria</taxon>
        <taxon>Heunggongvirae</taxon>
        <taxon>Uroviricota</taxon>
        <taxon>Caudoviricetes</taxon>
        <taxon>Peduoviridae</taxon>
        <taxon>Maltschvirus</taxon>
        <taxon>Maltschvirus maltsch</taxon>
    </lineage>
</organism>
<feature type="region of interest" description="Disordered" evidence="1">
    <location>
        <begin position="291"/>
        <end position="315"/>
    </location>
</feature>
<accession>A0A6J5MP37</accession>
<feature type="compositionally biased region" description="Basic and acidic residues" evidence="1">
    <location>
        <begin position="294"/>
        <end position="306"/>
    </location>
</feature>
<feature type="region of interest" description="Disordered" evidence="1">
    <location>
        <begin position="153"/>
        <end position="178"/>
    </location>
</feature>
<feature type="non-terminal residue" evidence="2">
    <location>
        <position position="1"/>
    </location>
</feature>
<proteinExistence type="predicted"/>
<gene>
    <name evidence="2" type="ORF">UFOVP509_1</name>
</gene>
<sequence length="315" mass="33943">KIAADSVKQKIDLGKFAIDQNADQRSGEYLGIAKSDRARADATAQADALAKSLQAADFDKLMSGISDPAVRTVAGLHQMGNPGIDVNDLRPSAPKPPQFTFREDAQGLMAIDPENPTNTQRVPGFRPVPKGEPSAPKEKYGTYMDETGKLVTASESDAAKRGLTPSRMQSDKERQNKGDLQTAVDLIDDITDLGTKSGWAGIGGLKSGSIQQWLAGNMGAGTPDEIRLRSKIGNLRGDVMHQRLGAALTKQELQTAESYLASIDQNPAMAEILLDEYRNFLKTTMKNRGFTAADKPDAQKRVRYDADGNPIKGGD</sequence>
<evidence type="ECO:0000313" key="2">
    <source>
        <dbReference type="EMBL" id="CAB4146886.1"/>
    </source>
</evidence>
<reference evidence="2" key="1">
    <citation type="submission" date="2020-04" db="EMBL/GenBank/DDBJ databases">
        <authorList>
            <person name="Chiriac C."/>
            <person name="Salcher M."/>
            <person name="Ghai R."/>
            <person name="Kavagutti S V."/>
        </authorList>
    </citation>
    <scope>NUCLEOTIDE SEQUENCE</scope>
</reference>
<feature type="region of interest" description="Disordered" evidence="1">
    <location>
        <begin position="112"/>
        <end position="140"/>
    </location>
</feature>
<protein>
    <submittedName>
        <fullName evidence="2">Uncharacterized protein</fullName>
    </submittedName>
</protein>
<dbReference type="EMBL" id="LR796479">
    <property type="protein sequence ID" value="CAB4146886.1"/>
    <property type="molecule type" value="Genomic_DNA"/>
</dbReference>